<dbReference type="InterPro" id="IPR036426">
    <property type="entry name" value="Bulb-type_lectin_dom_sf"/>
</dbReference>
<feature type="compositionally biased region" description="Basic and acidic residues" evidence="1">
    <location>
        <begin position="35"/>
        <end position="45"/>
    </location>
</feature>
<proteinExistence type="predicted"/>
<reference evidence="4" key="1">
    <citation type="submission" date="2021-03" db="EMBL/GenBank/DDBJ databases">
        <title>Chromosome level genome of the anhydrobiotic midge Polypedilum vanderplanki.</title>
        <authorList>
            <person name="Yoshida Y."/>
            <person name="Kikawada T."/>
            <person name="Gusev O."/>
        </authorList>
    </citation>
    <scope>NUCLEOTIDE SEQUENCE</scope>
    <source>
        <strain evidence="4">NIAS01</strain>
        <tissue evidence="4">Whole body or cell culture</tissue>
    </source>
</reference>
<comment type="caution">
    <text evidence="4">The sequence shown here is derived from an EMBL/GenBank/DDBJ whole genome shotgun (WGS) entry which is preliminary data.</text>
</comment>
<dbReference type="PROSITE" id="PS50927">
    <property type="entry name" value="BULB_LECTIN"/>
    <property type="match status" value="1"/>
</dbReference>
<organism evidence="4 5">
    <name type="scientific">Polypedilum vanderplanki</name>
    <name type="common">Sleeping chironomid midge</name>
    <dbReference type="NCBI Taxonomy" id="319348"/>
    <lineage>
        <taxon>Eukaryota</taxon>
        <taxon>Metazoa</taxon>
        <taxon>Ecdysozoa</taxon>
        <taxon>Arthropoda</taxon>
        <taxon>Hexapoda</taxon>
        <taxon>Insecta</taxon>
        <taxon>Pterygota</taxon>
        <taxon>Neoptera</taxon>
        <taxon>Endopterygota</taxon>
        <taxon>Diptera</taxon>
        <taxon>Nematocera</taxon>
        <taxon>Chironomoidea</taxon>
        <taxon>Chironomidae</taxon>
        <taxon>Chironominae</taxon>
        <taxon>Polypedilum</taxon>
        <taxon>Polypedilum</taxon>
    </lineage>
</organism>
<sequence>MFLKEIFVIFLIALCINQISPKSLIYNEKHQNFQTESKRFVRSAEENDESEESDENNQSENKSDENDENHEDDNNEENNDEDQDDAGGNSGDKLLPEQCLKKGESITSPNKCFKLIMQGDGNLVLYRESGGALFSSKTAKTCSNRACMQGDGNFVVYDCDNKATWSSKTDKKEGSSLRIQNDGNIVIYAWQSNRAIWSSKTRTYC</sequence>
<feature type="compositionally biased region" description="Acidic residues" evidence="1">
    <location>
        <begin position="65"/>
        <end position="85"/>
    </location>
</feature>
<dbReference type="CDD" id="cd00028">
    <property type="entry name" value="B_lectin"/>
    <property type="match status" value="1"/>
</dbReference>
<feature type="chain" id="PRO_5039898280" description="Bulb-type lectin domain-containing protein" evidence="2">
    <location>
        <begin position="22"/>
        <end position="205"/>
    </location>
</feature>
<dbReference type="OrthoDB" id="1884773at2759"/>
<dbReference type="SMART" id="SM00108">
    <property type="entry name" value="B_lectin"/>
    <property type="match status" value="1"/>
</dbReference>
<dbReference type="Proteomes" id="UP001107558">
    <property type="component" value="Chromosome 4"/>
</dbReference>
<feature type="domain" description="Bulb-type lectin" evidence="3">
    <location>
        <begin position="91"/>
        <end position="200"/>
    </location>
</feature>
<dbReference type="EMBL" id="JADBJN010000004">
    <property type="protein sequence ID" value="KAG5666762.1"/>
    <property type="molecule type" value="Genomic_DNA"/>
</dbReference>
<accession>A0A9J6BAP1</accession>
<evidence type="ECO:0000313" key="5">
    <source>
        <dbReference type="Proteomes" id="UP001107558"/>
    </source>
</evidence>
<evidence type="ECO:0000256" key="2">
    <source>
        <dbReference type="SAM" id="SignalP"/>
    </source>
</evidence>
<keyword evidence="5" id="KW-1185">Reference proteome</keyword>
<gene>
    <name evidence="4" type="ORF">PVAND_014772</name>
</gene>
<feature type="signal peptide" evidence="2">
    <location>
        <begin position="1"/>
        <end position="21"/>
    </location>
</feature>
<dbReference type="Gene3D" id="2.90.10.10">
    <property type="entry name" value="Bulb-type lectin domain"/>
    <property type="match status" value="2"/>
</dbReference>
<dbReference type="InterPro" id="IPR001480">
    <property type="entry name" value="Bulb-type_lectin_dom"/>
</dbReference>
<evidence type="ECO:0000259" key="3">
    <source>
        <dbReference type="PROSITE" id="PS50927"/>
    </source>
</evidence>
<evidence type="ECO:0000313" key="4">
    <source>
        <dbReference type="EMBL" id="KAG5666762.1"/>
    </source>
</evidence>
<feature type="compositionally biased region" description="Acidic residues" evidence="1">
    <location>
        <begin position="46"/>
        <end position="57"/>
    </location>
</feature>
<dbReference type="AlphaFoldDB" id="A0A9J6BAP1"/>
<keyword evidence="2" id="KW-0732">Signal</keyword>
<feature type="region of interest" description="Disordered" evidence="1">
    <location>
        <begin position="35"/>
        <end position="94"/>
    </location>
</feature>
<evidence type="ECO:0000256" key="1">
    <source>
        <dbReference type="SAM" id="MobiDB-lite"/>
    </source>
</evidence>
<name>A0A9J6BAP1_POLVA</name>
<dbReference type="SUPFAM" id="SSF51110">
    <property type="entry name" value="alpha-D-mannose-specific plant lectins"/>
    <property type="match status" value="1"/>
</dbReference>
<protein>
    <recommendedName>
        <fullName evidence="3">Bulb-type lectin domain-containing protein</fullName>
    </recommendedName>
</protein>